<dbReference type="RefSeq" id="WP_070365701.1">
    <property type="nucleotide sequence ID" value="NZ_CP016070.1"/>
</dbReference>
<dbReference type="KEGG" id="hhsr:HSR6_1952"/>
<feature type="domain" description="DUF7981" evidence="2">
    <location>
        <begin position="1"/>
        <end position="68"/>
    </location>
</feature>
<reference evidence="3 5" key="1">
    <citation type="submission" date="2016-06" db="EMBL/GenBank/DDBJ databases">
        <title>Discovery of anaerobic lithoheterotrophic haloarchaeon capable of sulfur respiration by hydrogen and formate.</title>
        <authorList>
            <person name="Sorokin D.Y."/>
            <person name="Kublanov I.V."/>
            <person name="Roman P."/>
            <person name="Sinninghe Damste J.S."/>
            <person name="Golyshin P.N."/>
            <person name="Rojo D."/>
            <person name="Ciordia S."/>
            <person name="Mena Md.C."/>
            <person name="Ferrer M."/>
            <person name="Smedile F."/>
            <person name="Messina E."/>
            <person name="La Cono V."/>
            <person name="Yakimov M.M."/>
        </authorList>
    </citation>
    <scope>NUCLEOTIDE SEQUENCE [LARGE SCALE GENOMIC DNA]</scope>
    <source>
        <strain evidence="3 5">HTSR1</strain>
    </source>
</reference>
<keyword evidence="6" id="KW-1185">Reference proteome</keyword>
<accession>A0A1D8S6Q3</accession>
<gene>
    <name evidence="4" type="ORF">HSR6_1952</name>
    <name evidence="3" type="ORF">HTSR_1882</name>
</gene>
<sequence length="69" mass="7507">MDPRTRASLLWGAAGALTFLVLAQTTRLFGPIELGMGLPKLLPIALAVFAVSAWLGYVVERRLAQNRQV</sequence>
<dbReference type="KEGG" id="halh:HTSR_1882"/>
<dbReference type="EMBL" id="CP016804">
    <property type="protein sequence ID" value="APE96384.1"/>
    <property type="molecule type" value="Genomic_DNA"/>
</dbReference>
<dbReference type="EMBL" id="CP016070">
    <property type="protein sequence ID" value="AOW81047.1"/>
    <property type="molecule type" value="Genomic_DNA"/>
</dbReference>
<evidence type="ECO:0000313" key="4">
    <source>
        <dbReference type="EMBL" id="APE96384.1"/>
    </source>
</evidence>
<name>A0A1D8S6Q3_9EURY</name>
<reference evidence="6" key="2">
    <citation type="submission" date="2016-08" db="EMBL/GenBank/DDBJ databases">
        <title>Discovery of first anaerobic lithoheterotrophic haloarchae widely represented in hypersaline habitats.</title>
        <authorList>
            <person name="Sorokin D.Y."/>
            <person name="Kublanov I.V."/>
            <person name="Roman P."/>
            <person name="Sinninghe Damste J.S."/>
            <person name="Golyshin P.N."/>
            <person name="Rojo D."/>
            <person name="Ciordia S."/>
            <person name="Mena Md.C."/>
            <person name="Ferrer M."/>
            <person name="Smedile F."/>
            <person name="Messina E."/>
            <person name="La Cono V."/>
            <person name="Yakimov M.M."/>
        </authorList>
    </citation>
    <scope>NUCLEOTIDE SEQUENCE [LARGE SCALE GENOMIC DNA]</scope>
    <source>
        <strain evidence="6">HSR6</strain>
    </source>
</reference>
<dbReference type="Pfam" id="PF25938">
    <property type="entry name" value="DUF7981"/>
    <property type="match status" value="1"/>
</dbReference>
<dbReference type="Proteomes" id="UP000186165">
    <property type="component" value="Chromosome"/>
</dbReference>
<accession>A0A1J1AF55</accession>
<dbReference type="AlphaFoldDB" id="A0A1D8S6Q3"/>
<evidence type="ECO:0000313" key="5">
    <source>
        <dbReference type="Proteomes" id="UP000185608"/>
    </source>
</evidence>
<dbReference type="Proteomes" id="UP000185608">
    <property type="component" value="Chromosome"/>
</dbReference>
<protein>
    <recommendedName>
        <fullName evidence="2">DUF7981 domain-containing protein</fullName>
    </recommendedName>
</protein>
<evidence type="ECO:0000259" key="2">
    <source>
        <dbReference type="Pfam" id="PF25938"/>
    </source>
</evidence>
<organism evidence="3 5">
    <name type="scientific">Halodesulfurarchaeum formicicum</name>
    <dbReference type="NCBI Taxonomy" id="1873524"/>
    <lineage>
        <taxon>Archaea</taxon>
        <taxon>Methanobacteriati</taxon>
        <taxon>Methanobacteriota</taxon>
        <taxon>Stenosarchaea group</taxon>
        <taxon>Halobacteria</taxon>
        <taxon>Halobacteriales</taxon>
        <taxon>Halobacteriaceae</taxon>
        <taxon>Halodesulfurarchaeum</taxon>
    </lineage>
</organism>
<keyword evidence="1" id="KW-0812">Transmembrane</keyword>
<dbReference type="InterPro" id="IPR058287">
    <property type="entry name" value="DUF7981"/>
</dbReference>
<proteinExistence type="predicted"/>
<reference evidence="4" key="3">
    <citation type="journal article" date="2017" name="ISME J.">
        <title>Discovery of anaerobic lithoheterotrophic haloarchaea, ubiquitous in hypersaline habitats.</title>
        <authorList>
            <person name="Sorokin D.Y."/>
            <person name="Messina E."/>
            <person name="Smedile F."/>
            <person name="Roman P."/>
            <person name="Damste J.S.S."/>
            <person name="Ciordia S."/>
            <person name="Mena M.C."/>
            <person name="Ferrer M."/>
            <person name="Golyshin P.N."/>
            <person name="Kublanov I.V."/>
            <person name="Samarov N.I."/>
            <person name="Toshchakov S.V."/>
            <person name="La Cono V."/>
            <person name="Yakimov M.M."/>
        </authorList>
    </citation>
    <scope>NUCLEOTIDE SEQUENCE</scope>
    <source>
        <strain evidence="4">HSR6</strain>
    </source>
</reference>
<feature type="transmembrane region" description="Helical" evidence="1">
    <location>
        <begin position="39"/>
        <end position="59"/>
    </location>
</feature>
<keyword evidence="1" id="KW-0472">Membrane</keyword>
<evidence type="ECO:0000313" key="6">
    <source>
        <dbReference type="Proteomes" id="UP000186165"/>
    </source>
</evidence>
<keyword evidence="1" id="KW-1133">Transmembrane helix</keyword>
<dbReference type="GeneID" id="30418486"/>
<evidence type="ECO:0000256" key="1">
    <source>
        <dbReference type="SAM" id="Phobius"/>
    </source>
</evidence>
<dbReference type="STRING" id="1873524.HSR6_1952"/>
<evidence type="ECO:0000313" key="3">
    <source>
        <dbReference type="EMBL" id="AOW81047.1"/>
    </source>
</evidence>
<dbReference type="OrthoDB" id="307419at2157"/>